<organism evidence="1 2">
    <name type="scientific">Malassezia yamatoensis</name>
    <dbReference type="NCBI Taxonomy" id="253288"/>
    <lineage>
        <taxon>Eukaryota</taxon>
        <taxon>Fungi</taxon>
        <taxon>Dikarya</taxon>
        <taxon>Basidiomycota</taxon>
        <taxon>Ustilaginomycotina</taxon>
        <taxon>Malasseziomycetes</taxon>
        <taxon>Malasseziales</taxon>
        <taxon>Malasseziaceae</taxon>
        <taxon>Malassezia</taxon>
    </lineage>
</organism>
<reference evidence="1 2" key="1">
    <citation type="submission" date="2023-03" db="EMBL/GenBank/DDBJ databases">
        <title>Mating type loci evolution in Malassezia.</title>
        <authorList>
            <person name="Coelho M.A."/>
        </authorList>
    </citation>
    <scope>NUCLEOTIDE SEQUENCE [LARGE SCALE GENOMIC DNA]</scope>
    <source>
        <strain evidence="1 2">CBS 9725</strain>
    </source>
</reference>
<name>A0AAJ6CH53_9BASI</name>
<accession>A0AAJ6CH53</accession>
<evidence type="ECO:0000313" key="1">
    <source>
        <dbReference type="EMBL" id="WFC98413.1"/>
    </source>
</evidence>
<gene>
    <name evidence="1" type="ORF">MYAM1_001140</name>
</gene>
<proteinExistence type="predicted"/>
<protein>
    <submittedName>
        <fullName evidence="1">Uncharacterized protein</fullName>
    </submittedName>
</protein>
<dbReference type="EMBL" id="CP119943">
    <property type="protein sequence ID" value="WFC98413.1"/>
    <property type="molecule type" value="Genomic_DNA"/>
</dbReference>
<dbReference type="AlphaFoldDB" id="A0AAJ6CH53"/>
<dbReference type="Proteomes" id="UP001219567">
    <property type="component" value="Chromosome 1"/>
</dbReference>
<evidence type="ECO:0000313" key="2">
    <source>
        <dbReference type="Proteomes" id="UP001219567"/>
    </source>
</evidence>
<sequence>MLVSFLGTVVGSSQWTELLGSDADSVEICRYPDVHYYNVRSKGISFQVEPTTKEIQTIDLYHQQRRWGEWPTYPICIDLIRNEINDTLAITPDTTALQLVQKLGEPLRKGGAEAGGPTARALGPAMWTEWCIEARRLSSELITLYIMVEYAGEAARAPDRWEKGRGSEAPWATIAISLKAANSSK</sequence>
<keyword evidence="2" id="KW-1185">Reference proteome</keyword>